<reference evidence="1" key="1">
    <citation type="submission" date="2023-07" db="EMBL/GenBank/DDBJ databases">
        <title>Black Yeasts Isolated from many extreme environments.</title>
        <authorList>
            <person name="Coleine C."/>
            <person name="Stajich J.E."/>
            <person name="Selbmann L."/>
        </authorList>
    </citation>
    <scope>NUCLEOTIDE SEQUENCE</scope>
    <source>
        <strain evidence="1">CCFEE 5714</strain>
    </source>
</reference>
<evidence type="ECO:0000313" key="1">
    <source>
        <dbReference type="EMBL" id="KAK3700033.1"/>
    </source>
</evidence>
<dbReference type="Proteomes" id="UP001281147">
    <property type="component" value="Unassembled WGS sequence"/>
</dbReference>
<name>A0ACC3MNU2_9PEZI</name>
<accession>A0ACC3MNU2</accession>
<protein>
    <submittedName>
        <fullName evidence="1">Uncharacterized protein</fullName>
    </submittedName>
</protein>
<organism evidence="1 2">
    <name type="scientific">Vermiconidia calcicola</name>
    <dbReference type="NCBI Taxonomy" id="1690605"/>
    <lineage>
        <taxon>Eukaryota</taxon>
        <taxon>Fungi</taxon>
        <taxon>Dikarya</taxon>
        <taxon>Ascomycota</taxon>
        <taxon>Pezizomycotina</taxon>
        <taxon>Dothideomycetes</taxon>
        <taxon>Dothideomycetidae</taxon>
        <taxon>Mycosphaerellales</taxon>
        <taxon>Extremaceae</taxon>
        <taxon>Vermiconidia</taxon>
    </lineage>
</organism>
<evidence type="ECO:0000313" key="2">
    <source>
        <dbReference type="Proteomes" id="UP001281147"/>
    </source>
</evidence>
<gene>
    <name evidence="1" type="ORF">LTR37_016193</name>
</gene>
<dbReference type="EMBL" id="JAUTXU010000190">
    <property type="protein sequence ID" value="KAK3700033.1"/>
    <property type="molecule type" value="Genomic_DNA"/>
</dbReference>
<proteinExistence type="predicted"/>
<comment type="caution">
    <text evidence="1">The sequence shown here is derived from an EMBL/GenBank/DDBJ whole genome shotgun (WGS) entry which is preliminary data.</text>
</comment>
<sequence length="868" mass="98495">MGGVSIFDDDGDGRKNLDSLLGLYNTRDKTIQIALSVVLGITSFLTFCVFRPRWTALYAARKQQKNEATVLPELPDSLFGWLLPVWRITDQQLLASAGMDAYAFLAFFKMAIKFLTVTLFFSLIVIKPVHDANPDDEDLKHPNKTHHHNSSQRHDLYAKAPTLLPSNGTMPYIPEYMETDYLWMYVVFAYLFSAIAVYLIVTETKKIIEVRQEYLGTQTSITDRTIRLSGIPTELQSEEKIKEFIEALDIGKVESVTLCRNWKMLDTAMDARMAALRKLEEAYTVYLGRQEVERNFESLPISQPTPPGPRTSDVLGNEEDESAALMGANGETHPSPSERARPKTKIRYGFMGFRTRQVDAIDYYEERLRQTDERVTELRRKSFIPVPLAFVTMDSVAACQMATQAVLDPSPRQLIANQSPAPADVIWPNTYLPRRGRMVRSWSITVLIVLLTIFWSIIFVPIAGSLNTKAISKVFPQLASVLEDNPNLRSLVNTQLPTLVLSLLIVLVPYLYYWLSWYQGMISQGDIELSTISKNFFFTFFNFFLIFTVLGAASEFFRFFERFGDALRDWQKVAYTVALSLQRLLNFYVNFIILQGLGLFPFRLLQVGSVSLYPVWRVGAKTPRDYAELMQPAVFSYGFYLPNALLIFIICMVYSVLRSSWQVLLAGLIYFAFGHFVYKYQLLYAMDHQQQATGHAWVMICDRVFVGLLFFQFATAGQLLLKQAIPRAVLIIPLIIATIWMNIVYGNTYKPLMKFIALRSVKRGEQFTDREPSIGSPEANSTSSSVDLVAPERSAWAGEGSNSQLRYFRENRVGLHQPAAVESGETGLRFINPSLISPLGSVWIDDKNFRRDGGERGSNGDVIGEENV</sequence>
<keyword evidence="2" id="KW-1185">Reference proteome</keyword>